<dbReference type="OrthoDB" id="120976at2759"/>
<dbReference type="EMBL" id="CM035431">
    <property type="protein sequence ID" value="KAH7296072.1"/>
    <property type="molecule type" value="Genomic_DNA"/>
</dbReference>
<dbReference type="EMBL" id="CM035431">
    <property type="protein sequence ID" value="KAH7296075.1"/>
    <property type="molecule type" value="Genomic_DNA"/>
</dbReference>
<protein>
    <submittedName>
        <fullName evidence="2">Uncharacterized protein</fullName>
    </submittedName>
</protein>
<organism evidence="2 3">
    <name type="scientific">Ceratopteris richardii</name>
    <name type="common">Triangle waterfern</name>
    <dbReference type="NCBI Taxonomy" id="49495"/>
    <lineage>
        <taxon>Eukaryota</taxon>
        <taxon>Viridiplantae</taxon>
        <taxon>Streptophyta</taxon>
        <taxon>Embryophyta</taxon>
        <taxon>Tracheophyta</taxon>
        <taxon>Polypodiopsida</taxon>
        <taxon>Polypodiidae</taxon>
        <taxon>Polypodiales</taxon>
        <taxon>Pteridineae</taxon>
        <taxon>Pteridaceae</taxon>
        <taxon>Parkerioideae</taxon>
        <taxon>Ceratopteris</taxon>
    </lineage>
</organism>
<reference evidence="2" key="1">
    <citation type="submission" date="2021-08" db="EMBL/GenBank/DDBJ databases">
        <title>WGS assembly of Ceratopteris richardii.</title>
        <authorList>
            <person name="Marchant D.B."/>
            <person name="Chen G."/>
            <person name="Jenkins J."/>
            <person name="Shu S."/>
            <person name="Leebens-Mack J."/>
            <person name="Grimwood J."/>
            <person name="Schmutz J."/>
            <person name="Soltis P."/>
            <person name="Soltis D."/>
            <person name="Chen Z.-H."/>
        </authorList>
    </citation>
    <scope>NUCLEOTIDE SEQUENCE</scope>
    <source>
        <strain evidence="2">Whitten #5841</strain>
        <tissue evidence="2">Leaf</tissue>
    </source>
</reference>
<proteinExistence type="predicted"/>
<dbReference type="EMBL" id="CM035431">
    <property type="protein sequence ID" value="KAH7296070.1"/>
    <property type="molecule type" value="Genomic_DNA"/>
</dbReference>
<dbReference type="PANTHER" id="PTHR13318">
    <property type="entry name" value="PARTNER OF PAIRED, ISOFORM B-RELATED"/>
    <property type="match status" value="1"/>
</dbReference>
<evidence type="ECO:0000313" key="3">
    <source>
        <dbReference type="Proteomes" id="UP000825935"/>
    </source>
</evidence>
<dbReference type="EMBL" id="CM035431">
    <property type="protein sequence ID" value="KAH7296077.1"/>
    <property type="molecule type" value="Genomic_DNA"/>
</dbReference>
<dbReference type="GO" id="GO:0031146">
    <property type="term" value="P:SCF-dependent proteasomal ubiquitin-dependent protein catabolic process"/>
    <property type="evidence" value="ECO:0007669"/>
    <property type="project" value="TreeGrafter"/>
</dbReference>
<dbReference type="AlphaFoldDB" id="A0A8T2RK48"/>
<dbReference type="EMBL" id="CM035431">
    <property type="protein sequence ID" value="KAH7296073.1"/>
    <property type="molecule type" value="Genomic_DNA"/>
</dbReference>
<dbReference type="EMBL" id="CM035431">
    <property type="protein sequence ID" value="KAH7296076.1"/>
    <property type="molecule type" value="Genomic_DNA"/>
</dbReference>
<accession>A0A8T2RK48</accession>
<dbReference type="Gene3D" id="3.80.10.10">
    <property type="entry name" value="Ribonuclease Inhibitor"/>
    <property type="match status" value="2"/>
</dbReference>
<dbReference type="EMBL" id="CM035431">
    <property type="protein sequence ID" value="KAH7296069.1"/>
    <property type="molecule type" value="Genomic_DNA"/>
</dbReference>
<dbReference type="EMBL" id="CM035431">
    <property type="protein sequence ID" value="KAH7296074.1"/>
    <property type="molecule type" value="Genomic_DNA"/>
</dbReference>
<dbReference type="InterPro" id="IPR006553">
    <property type="entry name" value="Leu-rich_rpt_Cys-con_subtyp"/>
</dbReference>
<dbReference type="PANTHER" id="PTHR13318:SF95">
    <property type="entry name" value="F-BOX PROTEIN YLR352W"/>
    <property type="match status" value="1"/>
</dbReference>
<dbReference type="Proteomes" id="UP000825935">
    <property type="component" value="Chromosome 26"/>
</dbReference>
<name>A0A8T2RK48_CERRI</name>
<gene>
    <name evidence="2" type="ORF">KP509_26G007800</name>
</gene>
<dbReference type="SUPFAM" id="SSF52047">
    <property type="entry name" value="RNI-like"/>
    <property type="match status" value="1"/>
</dbReference>
<comment type="caution">
    <text evidence="2">The sequence shown here is derived from an EMBL/GenBank/DDBJ whole genome shotgun (WGS) entry which is preliminary data.</text>
</comment>
<dbReference type="GO" id="GO:0019005">
    <property type="term" value="C:SCF ubiquitin ligase complex"/>
    <property type="evidence" value="ECO:0007669"/>
    <property type="project" value="TreeGrafter"/>
</dbReference>
<sequence length="300" mass="32907">MGGTCSRKRSHDEGNGSPNVIKSLSSKWPNRSSFKMKPNISEKLCKNCPSLLEQAVSRTCETIGRYESFYALPKDLSQCLLNELIKRELLTLPVFNAFRNCSIEDVFLRDYPGIGDSWMEVIGSQGLSLLAVDITSSDVSDSGLAHIKPCTNLQILTLDYCDNISEAGLEHLAGLQNLTTLSLKRSSAITAEGMHHLAKLVNLRSLNLERCHHVTGGLCHIRGLTKIDQLNLGWCNSVEDRDMKALAGLVGLQELYISRSKVSASGILCLKGMTNLHVLHMEGCHLYLFSMGTIAGNLAT</sequence>
<keyword evidence="3" id="KW-1185">Reference proteome</keyword>
<dbReference type="SMART" id="SM00367">
    <property type="entry name" value="LRR_CC"/>
    <property type="match status" value="3"/>
</dbReference>
<dbReference type="InterPro" id="IPR032675">
    <property type="entry name" value="LRR_dom_sf"/>
</dbReference>
<evidence type="ECO:0000256" key="1">
    <source>
        <dbReference type="SAM" id="MobiDB-lite"/>
    </source>
</evidence>
<feature type="region of interest" description="Disordered" evidence="1">
    <location>
        <begin position="1"/>
        <end position="22"/>
    </location>
</feature>
<evidence type="ECO:0000313" key="2">
    <source>
        <dbReference type="EMBL" id="KAH7296077.1"/>
    </source>
</evidence>